<sequence>MANLLYTEFLKLKRSKMFILSVIGSAVAPLMVAAAMYIQMKTELPTIIAEFDVLFLNTSIYAILLISPPLNGVITAYLYSREYTEDTLKNLLTIPVSRVGLLLSKWVLLFFWIMLLTLETWVLALLFGSLGQFTGLSEAMVSQTFSQFAVAGMLSFLLTTPIVLITLVFKNFVPSIIVTIAITLVNVMLATSEHRGLFPWVAALDIANGTLDPKYPPEVSYIGIAVTCLLGWIASIAYFNKADVH</sequence>
<dbReference type="PANTHER" id="PTHR37305:SF1">
    <property type="entry name" value="MEMBRANE PROTEIN"/>
    <property type="match status" value="1"/>
</dbReference>
<dbReference type="Proteomes" id="UP001157946">
    <property type="component" value="Unassembled WGS sequence"/>
</dbReference>
<keyword evidence="1" id="KW-0812">Transmembrane</keyword>
<keyword evidence="1" id="KW-1133">Transmembrane helix</keyword>
<dbReference type="Pfam" id="PF12730">
    <property type="entry name" value="ABC2_membrane_4"/>
    <property type="match status" value="1"/>
</dbReference>
<accession>A0AA46AF12</accession>
<feature type="transmembrane region" description="Helical" evidence="1">
    <location>
        <begin position="176"/>
        <end position="192"/>
    </location>
</feature>
<organism evidence="2 3">
    <name type="scientific">Laceyella tengchongensis</name>
    <dbReference type="NCBI Taxonomy" id="574699"/>
    <lineage>
        <taxon>Bacteria</taxon>
        <taxon>Bacillati</taxon>
        <taxon>Bacillota</taxon>
        <taxon>Bacilli</taxon>
        <taxon>Bacillales</taxon>
        <taxon>Thermoactinomycetaceae</taxon>
        <taxon>Laceyella</taxon>
    </lineage>
</organism>
<proteinExistence type="predicted"/>
<evidence type="ECO:0000313" key="3">
    <source>
        <dbReference type="Proteomes" id="UP001157946"/>
    </source>
</evidence>
<name>A0AA46AF12_9BACL</name>
<dbReference type="RefSeq" id="WP_102992519.1">
    <property type="nucleotide sequence ID" value="NZ_FXTU01000003.1"/>
</dbReference>
<keyword evidence="1" id="KW-0472">Membrane</keyword>
<reference evidence="2" key="1">
    <citation type="submission" date="2017-05" db="EMBL/GenBank/DDBJ databases">
        <authorList>
            <person name="Varghese N."/>
            <person name="Submissions S."/>
        </authorList>
    </citation>
    <scope>NUCLEOTIDE SEQUENCE</scope>
    <source>
        <strain evidence="2">DSM 45262</strain>
    </source>
</reference>
<dbReference type="EMBL" id="FXTU01000003">
    <property type="protein sequence ID" value="SMP17647.1"/>
    <property type="molecule type" value="Genomic_DNA"/>
</dbReference>
<gene>
    <name evidence="2" type="ORF">SAMN06265361_10373</name>
</gene>
<feature type="transmembrane region" description="Helical" evidence="1">
    <location>
        <begin position="18"/>
        <end position="40"/>
    </location>
</feature>
<dbReference type="AlphaFoldDB" id="A0AA46AF12"/>
<feature type="transmembrane region" description="Helical" evidence="1">
    <location>
        <begin position="106"/>
        <end position="128"/>
    </location>
</feature>
<feature type="transmembrane region" description="Helical" evidence="1">
    <location>
        <begin position="219"/>
        <end position="239"/>
    </location>
</feature>
<dbReference type="PANTHER" id="PTHR37305">
    <property type="entry name" value="INTEGRAL MEMBRANE PROTEIN-RELATED"/>
    <property type="match status" value="1"/>
</dbReference>
<evidence type="ECO:0000256" key="1">
    <source>
        <dbReference type="SAM" id="Phobius"/>
    </source>
</evidence>
<feature type="transmembrane region" description="Helical" evidence="1">
    <location>
        <begin position="60"/>
        <end position="79"/>
    </location>
</feature>
<keyword evidence="3" id="KW-1185">Reference proteome</keyword>
<protein>
    <submittedName>
        <fullName evidence="2">Bacitracin transport system permease protein</fullName>
    </submittedName>
</protein>
<comment type="caution">
    <text evidence="2">The sequence shown here is derived from an EMBL/GenBank/DDBJ whole genome shotgun (WGS) entry which is preliminary data.</text>
</comment>
<dbReference type="CDD" id="cd21809">
    <property type="entry name" value="ABC-2_lan_permease-like"/>
    <property type="match status" value="1"/>
</dbReference>
<evidence type="ECO:0000313" key="2">
    <source>
        <dbReference type="EMBL" id="SMP17647.1"/>
    </source>
</evidence>
<feature type="transmembrane region" description="Helical" evidence="1">
    <location>
        <begin position="148"/>
        <end position="169"/>
    </location>
</feature>